<dbReference type="Pfam" id="PF24494">
    <property type="entry name" value="DUF7587"/>
    <property type="match status" value="1"/>
</dbReference>
<dbReference type="Proteomes" id="UP000184063">
    <property type="component" value="Unassembled WGS sequence"/>
</dbReference>
<organism evidence="3 4">
    <name type="scientific">Aspergillus luchuensis (strain CBS 106.47)</name>
    <dbReference type="NCBI Taxonomy" id="1137211"/>
    <lineage>
        <taxon>Eukaryota</taxon>
        <taxon>Fungi</taxon>
        <taxon>Dikarya</taxon>
        <taxon>Ascomycota</taxon>
        <taxon>Pezizomycotina</taxon>
        <taxon>Eurotiomycetes</taxon>
        <taxon>Eurotiomycetidae</taxon>
        <taxon>Eurotiales</taxon>
        <taxon>Aspergillaceae</taxon>
        <taxon>Aspergillus</taxon>
        <taxon>Aspergillus subgen. Circumdati</taxon>
    </lineage>
</organism>
<sequence>MDPEIGLDYRTPRLQNKWTREQRLFLCCLYEFFQRNTSAFRDIFNRVFESEVTECGFTEGIPSSTLRTQWGEMVRYSYPEWKEVQQHTSEGHWRWIPTLRRIRRTARLLGLHIVPNYVDDNEETCSHQQSMTPEVEMPEITPQHTSMTQRPERRDVGITEVQEQVPVPEIVDITQIDISLCSGGDKVCFWCVQEQILNQKARKEPNTVGSRSRWTDEVPPVIYRWSNIDSQGVNSKMLFLAGLFADGREFFTPGDISQEGFINYFSRHVHIDKTPSPFISTFRSMLSPVHRALWNKEGAIISIIDTHKLDTDVYPAIKLFREQNLRIRGYDGRGEFLVWGKIPPAAIICAVKISTIQQLADEHAEIGHFLQLDKLASHKYNRKQLHGELARDAGKLDHTSGYAIGKFLNSINLPFEFSREVSEGLFHSWRLKRQGTWESFHEGVCAGYDRSIPSTSVSEVGRPESIIHDISDDDSITECGSTAEDENMSDGESEDIGASSPCMGRELAAHTSERKPLSTPDWFFMRDTDDELITDQDGEEEEVTGRQINLFSEQDSNRSAELITDWPEEDTQVLSSLNLHISQTRIPTIEIFDPKTGGWVQEQARLAQKMEEDDCQSYMQPPSSDDTQEMRGTSVEGETDIMHDIKTRYSILSMSRELSEDVLPHIRFVRDRERRRRWLLQ</sequence>
<dbReference type="AlphaFoldDB" id="A0A1M3T9J3"/>
<gene>
    <name evidence="3" type="ORF">ASPFODRAFT_50115</name>
</gene>
<protein>
    <recommendedName>
        <fullName evidence="2">DUF7587 domain-containing protein</fullName>
    </recommendedName>
</protein>
<name>A0A1M3T9J3_ASPLC</name>
<reference evidence="4" key="1">
    <citation type="journal article" date="2017" name="Genome Biol.">
        <title>Comparative genomics reveals high biological diversity and specific adaptations in the industrially and medically important fungal genus Aspergillus.</title>
        <authorList>
            <person name="de Vries R.P."/>
            <person name="Riley R."/>
            <person name="Wiebenga A."/>
            <person name="Aguilar-Osorio G."/>
            <person name="Amillis S."/>
            <person name="Uchima C.A."/>
            <person name="Anderluh G."/>
            <person name="Asadollahi M."/>
            <person name="Askin M."/>
            <person name="Barry K."/>
            <person name="Battaglia E."/>
            <person name="Bayram O."/>
            <person name="Benocci T."/>
            <person name="Braus-Stromeyer S.A."/>
            <person name="Caldana C."/>
            <person name="Canovas D."/>
            <person name="Cerqueira G.C."/>
            <person name="Chen F."/>
            <person name="Chen W."/>
            <person name="Choi C."/>
            <person name="Clum A."/>
            <person name="Dos Santos R.A."/>
            <person name="Damasio A.R."/>
            <person name="Diallinas G."/>
            <person name="Emri T."/>
            <person name="Fekete E."/>
            <person name="Flipphi M."/>
            <person name="Freyberg S."/>
            <person name="Gallo A."/>
            <person name="Gournas C."/>
            <person name="Habgood R."/>
            <person name="Hainaut M."/>
            <person name="Harispe M.L."/>
            <person name="Henrissat B."/>
            <person name="Hilden K.S."/>
            <person name="Hope R."/>
            <person name="Hossain A."/>
            <person name="Karabika E."/>
            <person name="Karaffa L."/>
            <person name="Karanyi Z."/>
            <person name="Krasevec N."/>
            <person name="Kuo A."/>
            <person name="Kusch H."/>
            <person name="LaButti K."/>
            <person name="Lagendijk E.L."/>
            <person name="Lapidus A."/>
            <person name="Levasseur A."/>
            <person name="Lindquist E."/>
            <person name="Lipzen A."/>
            <person name="Logrieco A.F."/>
            <person name="MacCabe A."/>
            <person name="Maekelae M.R."/>
            <person name="Malavazi I."/>
            <person name="Melin P."/>
            <person name="Meyer V."/>
            <person name="Mielnichuk N."/>
            <person name="Miskei M."/>
            <person name="Molnar A.P."/>
            <person name="Mule G."/>
            <person name="Ngan C.Y."/>
            <person name="Orejas M."/>
            <person name="Orosz E."/>
            <person name="Ouedraogo J.P."/>
            <person name="Overkamp K.M."/>
            <person name="Park H.-S."/>
            <person name="Perrone G."/>
            <person name="Piumi F."/>
            <person name="Punt P.J."/>
            <person name="Ram A.F."/>
            <person name="Ramon A."/>
            <person name="Rauscher S."/>
            <person name="Record E."/>
            <person name="Riano-Pachon D.M."/>
            <person name="Robert V."/>
            <person name="Roehrig J."/>
            <person name="Ruller R."/>
            <person name="Salamov A."/>
            <person name="Salih N.S."/>
            <person name="Samson R.A."/>
            <person name="Sandor E."/>
            <person name="Sanguinetti M."/>
            <person name="Schuetze T."/>
            <person name="Sepcic K."/>
            <person name="Shelest E."/>
            <person name="Sherlock G."/>
            <person name="Sophianopoulou V."/>
            <person name="Squina F.M."/>
            <person name="Sun H."/>
            <person name="Susca A."/>
            <person name="Todd R.B."/>
            <person name="Tsang A."/>
            <person name="Unkles S.E."/>
            <person name="van de Wiele N."/>
            <person name="van Rossen-Uffink D."/>
            <person name="Oliveira J.V."/>
            <person name="Vesth T.C."/>
            <person name="Visser J."/>
            <person name="Yu J.-H."/>
            <person name="Zhou M."/>
            <person name="Andersen M.R."/>
            <person name="Archer D.B."/>
            <person name="Baker S.E."/>
            <person name="Benoit I."/>
            <person name="Brakhage A.A."/>
            <person name="Braus G.H."/>
            <person name="Fischer R."/>
            <person name="Frisvad J.C."/>
            <person name="Goldman G.H."/>
            <person name="Houbraken J."/>
            <person name="Oakley B."/>
            <person name="Pocsi I."/>
            <person name="Scazzocchio C."/>
            <person name="Seiboth B."/>
            <person name="vanKuyk P.A."/>
            <person name="Wortman J."/>
            <person name="Dyer P.S."/>
            <person name="Grigoriev I.V."/>
        </authorList>
    </citation>
    <scope>NUCLEOTIDE SEQUENCE [LARGE SCALE GENOMIC DNA]</scope>
    <source>
        <strain evidence="4">CBS 106.47</strain>
    </source>
</reference>
<proteinExistence type="predicted"/>
<feature type="region of interest" description="Disordered" evidence="1">
    <location>
        <begin position="472"/>
        <end position="498"/>
    </location>
</feature>
<feature type="region of interest" description="Disordered" evidence="1">
    <location>
        <begin position="616"/>
        <end position="635"/>
    </location>
</feature>
<accession>A0A1M3T9J3</accession>
<evidence type="ECO:0000259" key="2">
    <source>
        <dbReference type="Pfam" id="PF24494"/>
    </source>
</evidence>
<evidence type="ECO:0000313" key="4">
    <source>
        <dbReference type="Proteomes" id="UP000184063"/>
    </source>
</evidence>
<evidence type="ECO:0000256" key="1">
    <source>
        <dbReference type="SAM" id="MobiDB-lite"/>
    </source>
</evidence>
<feature type="domain" description="DUF7587" evidence="2">
    <location>
        <begin position="218"/>
        <end position="355"/>
    </location>
</feature>
<feature type="compositionally biased region" description="Acidic residues" evidence="1">
    <location>
        <begin position="483"/>
        <end position="495"/>
    </location>
</feature>
<dbReference type="VEuPathDB" id="FungiDB:ASPFODRAFT_50115"/>
<dbReference type="EMBL" id="KV878246">
    <property type="protein sequence ID" value="OJZ83417.1"/>
    <property type="molecule type" value="Genomic_DNA"/>
</dbReference>
<dbReference type="OrthoDB" id="5397734at2759"/>
<dbReference type="InterPro" id="IPR056009">
    <property type="entry name" value="DUF7587"/>
</dbReference>
<evidence type="ECO:0000313" key="3">
    <source>
        <dbReference type="EMBL" id="OJZ83417.1"/>
    </source>
</evidence>